<dbReference type="Gene3D" id="2.60.120.650">
    <property type="entry name" value="Cupin"/>
    <property type="match status" value="1"/>
</dbReference>
<dbReference type="AlphaFoldDB" id="A0A9N8DA22"/>
<evidence type="ECO:0000256" key="4">
    <source>
        <dbReference type="SAM" id="MobiDB-lite"/>
    </source>
</evidence>
<dbReference type="SMART" id="SM00558">
    <property type="entry name" value="JmjC"/>
    <property type="match status" value="1"/>
</dbReference>
<keyword evidence="3" id="KW-0804">Transcription</keyword>
<gene>
    <name evidence="7" type="ORF">SEMRO_30_G019640.1</name>
</gene>
<keyword evidence="2 3" id="KW-0408">Iron</keyword>
<feature type="region of interest" description="Disordered" evidence="4">
    <location>
        <begin position="128"/>
        <end position="151"/>
    </location>
</feature>
<dbReference type="SUPFAM" id="SSF51197">
    <property type="entry name" value="Clavaminate synthase-like"/>
    <property type="match status" value="1"/>
</dbReference>
<dbReference type="InterPro" id="IPR039994">
    <property type="entry name" value="NO66-like"/>
</dbReference>
<evidence type="ECO:0000259" key="6">
    <source>
        <dbReference type="PROSITE" id="PS51184"/>
    </source>
</evidence>
<feature type="signal peptide" evidence="5">
    <location>
        <begin position="1"/>
        <end position="23"/>
    </location>
</feature>
<dbReference type="PROSITE" id="PS51184">
    <property type="entry name" value="JMJC"/>
    <property type="match status" value="1"/>
</dbReference>
<keyword evidence="3" id="KW-0539">Nucleus</keyword>
<name>A0A9N8DA22_9STRA</name>
<dbReference type="OrthoDB" id="425950at2759"/>
<dbReference type="InterPro" id="IPR003347">
    <property type="entry name" value="JmjC_dom"/>
</dbReference>
<evidence type="ECO:0000256" key="5">
    <source>
        <dbReference type="SAM" id="SignalP"/>
    </source>
</evidence>
<comment type="subcellular location">
    <subcellularLocation>
        <location evidence="3">Nucleus</location>
    </subcellularLocation>
</comment>
<dbReference type="Gene3D" id="3.40.366.30">
    <property type="entry name" value="50S ribosomal protein L16 arginine hydroxylase, Chain A, Domain 2"/>
    <property type="match status" value="1"/>
</dbReference>
<keyword evidence="5" id="KW-0732">Signal</keyword>
<comment type="similarity">
    <text evidence="3">Belongs to the ROX family.</text>
</comment>
<dbReference type="EC" id="1.14.11.-" evidence="3"/>
<evidence type="ECO:0000313" key="8">
    <source>
        <dbReference type="Proteomes" id="UP001153069"/>
    </source>
</evidence>
<proteinExistence type="inferred from homology"/>
<dbReference type="EMBL" id="CAICTM010000030">
    <property type="protein sequence ID" value="CAB9498021.1"/>
    <property type="molecule type" value="Genomic_DNA"/>
</dbReference>
<protein>
    <recommendedName>
        <fullName evidence="3">Bifunctional lysine-specific demethylase and histidyl-hydroxylase</fullName>
        <ecNumber evidence="3">1.14.11.-</ecNumber>
    </recommendedName>
</protein>
<feature type="chain" id="PRO_5040157382" description="Bifunctional lysine-specific demethylase and histidyl-hydroxylase" evidence="5">
    <location>
        <begin position="24"/>
        <end position="584"/>
    </location>
</feature>
<dbReference type="Proteomes" id="UP001153069">
    <property type="component" value="Unassembled WGS sequence"/>
</dbReference>
<dbReference type="PANTHER" id="PTHR13096:SF8">
    <property type="entry name" value="RIBOSOMAL OXYGENASE 1"/>
    <property type="match status" value="1"/>
</dbReference>
<dbReference type="PANTHER" id="PTHR13096">
    <property type="entry name" value="MINA53 MYC INDUCED NUCLEAR ANTIGEN"/>
    <property type="match status" value="1"/>
</dbReference>
<reference evidence="7" key="1">
    <citation type="submission" date="2020-06" db="EMBL/GenBank/DDBJ databases">
        <authorList>
            <consortium name="Plant Systems Biology data submission"/>
        </authorList>
    </citation>
    <scope>NUCLEOTIDE SEQUENCE</scope>
    <source>
        <strain evidence="7">D6</strain>
    </source>
</reference>
<evidence type="ECO:0000256" key="2">
    <source>
        <dbReference type="ARBA" id="ARBA00023004"/>
    </source>
</evidence>
<evidence type="ECO:0000256" key="1">
    <source>
        <dbReference type="ARBA" id="ARBA00022723"/>
    </source>
</evidence>
<evidence type="ECO:0000256" key="3">
    <source>
        <dbReference type="RuleBase" id="RU366061"/>
    </source>
</evidence>
<comment type="function">
    <text evidence="3">Oxygenase that can act as both a histone lysine demethylase and a ribosomal histidine hydroxylase.</text>
</comment>
<keyword evidence="3" id="KW-0805">Transcription regulation</keyword>
<keyword evidence="3" id="KW-0223">Dioxygenase</keyword>
<organism evidence="7 8">
    <name type="scientific">Seminavis robusta</name>
    <dbReference type="NCBI Taxonomy" id="568900"/>
    <lineage>
        <taxon>Eukaryota</taxon>
        <taxon>Sar</taxon>
        <taxon>Stramenopiles</taxon>
        <taxon>Ochrophyta</taxon>
        <taxon>Bacillariophyta</taxon>
        <taxon>Bacillariophyceae</taxon>
        <taxon>Bacillariophycidae</taxon>
        <taxon>Naviculales</taxon>
        <taxon>Naviculaceae</taxon>
        <taxon>Seminavis</taxon>
    </lineage>
</organism>
<sequence>MSAFLVPSSSSCWSPLFFLIATASLFCFHQDASVQGFISPSSSLKPKRSPTPFIPSVASTKDNEKVATTTSQEYTIETVKGPFQPAKIAHVWGRQPILIRHAFDASTLLSDNTWPAWEDMISWATAGAAEEEDEPYYSQDEESIDTKEEDDDNFQFHDEEDLFFQYEDDEDDGVSSSPSDSVLSRLIRQKDTERLDSYSLELGPFSREYLHNLIYNNTTDDNKTKKDAWTLVLNDVDRVHSALLSWMNQIFDHTWLPRWRRDDGQISMAQKGGGIGPHVDNYDVFLIQTSGTRQWVLGASSFDEKLTAQQEMDALIPGLDVRILDLPQQQQYCAIQMNPGDMLYLPPRVVHCGTALSDDCMTLSVGCRAPSASELVSRVAEKVAYSLSETAVKRYTDFNLLHQEDESATSNATTSSHGASITPDVKHRMKQLVRDAVDEILDHDLLWDEIVGCLATEPKRPLWLEEPQCDREENESEIDQDIQHVLSGVGTLCLVEGVSVATSIVDSNNEGLVPTYRVFAAGQLFAWKGSDQNEPVSQAILSCLASGEPLTKQSLGETKVVPPEALTVLADLMSQGYLYFQVDD</sequence>
<dbReference type="GO" id="GO:0016706">
    <property type="term" value="F:2-oxoglutarate-dependent dioxygenase activity"/>
    <property type="evidence" value="ECO:0007669"/>
    <property type="project" value="UniProtKB-UniRule"/>
</dbReference>
<feature type="compositionally biased region" description="Acidic residues" evidence="4">
    <location>
        <begin position="129"/>
        <end position="151"/>
    </location>
</feature>
<comment type="cofactor">
    <cofactor evidence="3">
        <name>Fe(2+)</name>
        <dbReference type="ChEBI" id="CHEBI:29033"/>
    </cofactor>
    <text evidence="3">Binds 1 Fe(2+) ion per subunit.</text>
</comment>
<dbReference type="GO" id="GO:0005634">
    <property type="term" value="C:nucleus"/>
    <property type="evidence" value="ECO:0007669"/>
    <property type="project" value="UniProtKB-SubCell"/>
</dbReference>
<keyword evidence="3" id="KW-0560">Oxidoreductase</keyword>
<feature type="domain" description="JmjC" evidence="6">
    <location>
        <begin position="245"/>
        <end position="384"/>
    </location>
</feature>
<comment type="caution">
    <text evidence="7">The sequence shown here is derived from an EMBL/GenBank/DDBJ whole genome shotgun (WGS) entry which is preliminary data.</text>
</comment>
<keyword evidence="1 3" id="KW-0479">Metal-binding</keyword>
<dbReference type="Pfam" id="PF08007">
    <property type="entry name" value="JmjC_2"/>
    <property type="match status" value="1"/>
</dbReference>
<dbReference type="GO" id="GO:0005506">
    <property type="term" value="F:iron ion binding"/>
    <property type="evidence" value="ECO:0007669"/>
    <property type="project" value="UniProtKB-UniRule"/>
</dbReference>
<keyword evidence="8" id="KW-1185">Reference proteome</keyword>
<accession>A0A9N8DA22</accession>
<evidence type="ECO:0000313" key="7">
    <source>
        <dbReference type="EMBL" id="CAB9498021.1"/>
    </source>
</evidence>